<evidence type="ECO:0000256" key="3">
    <source>
        <dbReference type="ARBA" id="ARBA00022692"/>
    </source>
</evidence>
<feature type="transmembrane region" description="Helical" evidence="9">
    <location>
        <begin position="112"/>
        <end position="133"/>
    </location>
</feature>
<dbReference type="PANTHER" id="PTHR45665">
    <property type="entry name" value="AQUAPORIN-8"/>
    <property type="match status" value="1"/>
</dbReference>
<feature type="compositionally biased region" description="Basic residues" evidence="8">
    <location>
        <begin position="186"/>
        <end position="211"/>
    </location>
</feature>
<gene>
    <name evidence="10" type="primary">ga27340</name>
    <name evidence="10" type="ORF">PR202_ga27340</name>
</gene>
<sequence>MGSSRKPGGRRFNVGRLSTATDRGTLRDALAEFLATAIFVFAAEGSTLSLLLLHHAHGNNAGNNKQGQGLVAVALAHALALAGAVASTVNISGGHVNPAITFGALLAGDVCLVRSAVYWTAQLLGAVAASLLLRITTGGAHLPDHALAAGVEGWHAVALEAAMAFALMYAYYATAIDPRRTPRRWARLPCHRHGPPRRRQRAGMRPVRRRGHEPGPGLRAGRRGLPPLAQPVGLLGRAFRRRWTCRTRLRAPRRHPARPHPEATANFHLVTSYLLCLLPNLITSLPVVKCCMASSAMLEFVSSCSVRMCV</sequence>
<proteinExistence type="inferred from homology"/>
<evidence type="ECO:0000256" key="9">
    <source>
        <dbReference type="SAM" id="Phobius"/>
    </source>
</evidence>
<comment type="similarity">
    <text evidence="7">Belongs to the MIP/aquaporin (TC 1.A.8) family.</text>
</comment>
<feature type="transmembrane region" description="Helical" evidence="9">
    <location>
        <begin position="69"/>
        <end position="91"/>
    </location>
</feature>
<dbReference type="Gene3D" id="1.20.1080.10">
    <property type="entry name" value="Glycerol uptake facilitator protein"/>
    <property type="match status" value="1"/>
</dbReference>
<dbReference type="PROSITE" id="PS00221">
    <property type="entry name" value="MIP"/>
    <property type="match status" value="1"/>
</dbReference>
<keyword evidence="5 9" id="KW-1133">Transmembrane helix</keyword>
<dbReference type="EMBL" id="BQKI01000015">
    <property type="protein sequence ID" value="GJN09340.1"/>
    <property type="molecule type" value="Genomic_DNA"/>
</dbReference>
<evidence type="ECO:0000256" key="4">
    <source>
        <dbReference type="ARBA" id="ARBA00022737"/>
    </source>
</evidence>
<evidence type="ECO:0000256" key="6">
    <source>
        <dbReference type="ARBA" id="ARBA00023136"/>
    </source>
</evidence>
<dbReference type="Pfam" id="PF00230">
    <property type="entry name" value="MIP"/>
    <property type="match status" value="1"/>
</dbReference>
<dbReference type="AlphaFoldDB" id="A0AAV5DHE2"/>
<dbReference type="SUPFAM" id="SSF81338">
    <property type="entry name" value="Aquaporin-like"/>
    <property type="match status" value="1"/>
</dbReference>
<dbReference type="InterPro" id="IPR023271">
    <property type="entry name" value="Aquaporin-like"/>
</dbReference>
<evidence type="ECO:0000313" key="10">
    <source>
        <dbReference type="EMBL" id="GJN09340.1"/>
    </source>
</evidence>
<dbReference type="GO" id="GO:0015250">
    <property type="term" value="F:water channel activity"/>
    <property type="evidence" value="ECO:0007669"/>
    <property type="project" value="TreeGrafter"/>
</dbReference>
<evidence type="ECO:0000313" key="11">
    <source>
        <dbReference type="Proteomes" id="UP001054889"/>
    </source>
</evidence>
<keyword evidence="2 7" id="KW-0813">Transport</keyword>
<dbReference type="InterPro" id="IPR022357">
    <property type="entry name" value="MIP_CS"/>
</dbReference>
<feature type="region of interest" description="Disordered" evidence="8">
    <location>
        <begin position="186"/>
        <end position="223"/>
    </location>
</feature>
<dbReference type="InterPro" id="IPR000425">
    <property type="entry name" value="MIP"/>
</dbReference>
<evidence type="ECO:0000256" key="8">
    <source>
        <dbReference type="SAM" id="MobiDB-lite"/>
    </source>
</evidence>
<evidence type="ECO:0000256" key="1">
    <source>
        <dbReference type="ARBA" id="ARBA00004141"/>
    </source>
</evidence>
<feature type="transmembrane region" description="Helical" evidence="9">
    <location>
        <begin position="33"/>
        <end position="57"/>
    </location>
</feature>
<dbReference type="GO" id="GO:0016020">
    <property type="term" value="C:membrane"/>
    <property type="evidence" value="ECO:0007669"/>
    <property type="project" value="UniProtKB-SubCell"/>
</dbReference>
<protein>
    <submittedName>
        <fullName evidence="10">Uncharacterized protein</fullName>
    </submittedName>
</protein>
<keyword evidence="6 9" id="KW-0472">Membrane</keyword>
<evidence type="ECO:0000256" key="2">
    <source>
        <dbReference type="ARBA" id="ARBA00022448"/>
    </source>
</evidence>
<feature type="transmembrane region" description="Helical" evidence="9">
    <location>
        <begin position="153"/>
        <end position="174"/>
    </location>
</feature>
<evidence type="ECO:0000256" key="5">
    <source>
        <dbReference type="ARBA" id="ARBA00022989"/>
    </source>
</evidence>
<comment type="subcellular location">
    <subcellularLocation>
        <location evidence="1">Membrane</location>
        <topology evidence="1">Multi-pass membrane protein</topology>
    </subcellularLocation>
</comment>
<name>A0AAV5DHE2_ELECO</name>
<reference evidence="10" key="1">
    <citation type="journal article" date="2018" name="DNA Res.">
        <title>Multiple hybrid de novo genome assembly of finger millet, an orphan allotetraploid crop.</title>
        <authorList>
            <person name="Hatakeyama M."/>
            <person name="Aluri S."/>
            <person name="Balachadran M.T."/>
            <person name="Sivarajan S.R."/>
            <person name="Patrignani A."/>
            <person name="Gruter S."/>
            <person name="Poveda L."/>
            <person name="Shimizu-Inatsugi R."/>
            <person name="Baeten J."/>
            <person name="Francoijs K.J."/>
            <person name="Nataraja K.N."/>
            <person name="Reddy Y.A.N."/>
            <person name="Phadnis S."/>
            <person name="Ravikumar R.L."/>
            <person name="Schlapbach R."/>
            <person name="Sreeman S.M."/>
            <person name="Shimizu K.K."/>
        </authorList>
    </citation>
    <scope>NUCLEOTIDE SEQUENCE</scope>
</reference>
<dbReference type="PRINTS" id="PR00783">
    <property type="entry name" value="MINTRINSICP"/>
</dbReference>
<dbReference type="InterPro" id="IPR034294">
    <property type="entry name" value="Aquaporin_transptr"/>
</dbReference>
<evidence type="ECO:0000256" key="7">
    <source>
        <dbReference type="RuleBase" id="RU000477"/>
    </source>
</evidence>
<comment type="caution">
    <text evidence="10">The sequence shown here is derived from an EMBL/GenBank/DDBJ whole genome shotgun (WGS) entry which is preliminary data.</text>
</comment>
<keyword evidence="11" id="KW-1185">Reference proteome</keyword>
<accession>A0AAV5DHE2</accession>
<reference evidence="10" key="2">
    <citation type="submission" date="2021-12" db="EMBL/GenBank/DDBJ databases">
        <title>Resequencing data analysis of finger millet.</title>
        <authorList>
            <person name="Hatakeyama M."/>
            <person name="Aluri S."/>
            <person name="Balachadran M.T."/>
            <person name="Sivarajan S.R."/>
            <person name="Poveda L."/>
            <person name="Shimizu-Inatsugi R."/>
            <person name="Schlapbach R."/>
            <person name="Sreeman S.M."/>
            <person name="Shimizu K.K."/>
        </authorList>
    </citation>
    <scope>NUCLEOTIDE SEQUENCE</scope>
</reference>
<keyword evidence="4" id="KW-0677">Repeat</keyword>
<organism evidence="10 11">
    <name type="scientific">Eleusine coracana subsp. coracana</name>
    <dbReference type="NCBI Taxonomy" id="191504"/>
    <lineage>
        <taxon>Eukaryota</taxon>
        <taxon>Viridiplantae</taxon>
        <taxon>Streptophyta</taxon>
        <taxon>Embryophyta</taxon>
        <taxon>Tracheophyta</taxon>
        <taxon>Spermatophyta</taxon>
        <taxon>Magnoliopsida</taxon>
        <taxon>Liliopsida</taxon>
        <taxon>Poales</taxon>
        <taxon>Poaceae</taxon>
        <taxon>PACMAD clade</taxon>
        <taxon>Chloridoideae</taxon>
        <taxon>Cynodonteae</taxon>
        <taxon>Eleusininae</taxon>
        <taxon>Eleusine</taxon>
    </lineage>
</organism>
<dbReference type="Proteomes" id="UP001054889">
    <property type="component" value="Unassembled WGS sequence"/>
</dbReference>
<dbReference type="PANTHER" id="PTHR45665:SF18">
    <property type="entry name" value="AQUAPORIN TIP3.1"/>
    <property type="match status" value="1"/>
</dbReference>
<keyword evidence="3 7" id="KW-0812">Transmembrane</keyword>